<protein>
    <submittedName>
        <fullName evidence="2">HNH endonuclease</fullName>
    </submittedName>
</protein>
<comment type="caution">
    <text evidence="2">The sequence shown here is derived from an EMBL/GenBank/DDBJ whole genome shotgun (WGS) entry which is preliminary data.</text>
</comment>
<dbReference type="Gene3D" id="1.10.30.50">
    <property type="match status" value="1"/>
</dbReference>
<dbReference type="Proteomes" id="UP000629098">
    <property type="component" value="Unassembled WGS sequence"/>
</dbReference>
<reference evidence="2" key="1">
    <citation type="submission" date="2020-09" db="EMBL/GenBank/DDBJ databases">
        <title>Iningainema tapete sp. nov. (Scytonemataceae, Cyanobacteria) from greenhouses in central Florida (USA) produces two types of nodularin with biosynthetic potential for microcystin-LR and anabaenopeptins.</title>
        <authorList>
            <person name="Berthold D.E."/>
            <person name="Lefler F.W."/>
            <person name="Huang I.-S."/>
            <person name="Abdulla H."/>
            <person name="Zimba P.V."/>
            <person name="Laughinghouse H.D. IV."/>
        </authorList>
    </citation>
    <scope>NUCLEOTIDE SEQUENCE</scope>
    <source>
        <strain evidence="2">BLCCT55</strain>
    </source>
</reference>
<dbReference type="SMART" id="SM00507">
    <property type="entry name" value="HNHc"/>
    <property type="match status" value="1"/>
</dbReference>
<dbReference type="RefSeq" id="WP_190826804.1">
    <property type="nucleotide sequence ID" value="NZ_CAWPPI010000039.1"/>
</dbReference>
<dbReference type="InterPro" id="IPR003615">
    <property type="entry name" value="HNH_nuc"/>
</dbReference>
<evidence type="ECO:0000259" key="1">
    <source>
        <dbReference type="SMART" id="SM00507"/>
    </source>
</evidence>
<name>A0A8J7BWS2_9CYAN</name>
<keyword evidence="2" id="KW-0255">Endonuclease</keyword>
<dbReference type="PANTHER" id="PTHR33877:SF1">
    <property type="entry name" value="TYPE IV METHYL-DIRECTED RESTRICTION ENZYME ECOKMCRA"/>
    <property type="match status" value="1"/>
</dbReference>
<dbReference type="InterPro" id="IPR002711">
    <property type="entry name" value="HNH"/>
</dbReference>
<evidence type="ECO:0000313" key="3">
    <source>
        <dbReference type="Proteomes" id="UP000629098"/>
    </source>
</evidence>
<dbReference type="EMBL" id="JACXAE010000039">
    <property type="protein sequence ID" value="MBD2772352.1"/>
    <property type="molecule type" value="Genomic_DNA"/>
</dbReference>
<dbReference type="GO" id="GO:0004519">
    <property type="term" value="F:endonuclease activity"/>
    <property type="evidence" value="ECO:0007669"/>
    <property type="project" value="UniProtKB-KW"/>
</dbReference>
<sequence length="146" mass="16894">MAKFQQSVQEQVRQRANYLCEYCHASELWQYVCFTVDHVIPLSLGGTNNLENLALACFHCNRRKTNRLKATDPQSNEEVPLFNPRQHLWREHFIWSADRLLIMGLTPIGRATVSALALNRERVINIRAADKEIGRHPPVEDSIQEE</sequence>
<dbReference type="GO" id="GO:0008270">
    <property type="term" value="F:zinc ion binding"/>
    <property type="evidence" value="ECO:0007669"/>
    <property type="project" value="InterPro"/>
</dbReference>
<keyword evidence="2" id="KW-0540">Nuclease</keyword>
<keyword evidence="2" id="KW-0378">Hydrolase</keyword>
<dbReference type="PANTHER" id="PTHR33877">
    <property type="entry name" value="SLL1193 PROTEIN"/>
    <property type="match status" value="1"/>
</dbReference>
<evidence type="ECO:0000313" key="2">
    <source>
        <dbReference type="EMBL" id="MBD2772352.1"/>
    </source>
</evidence>
<gene>
    <name evidence="2" type="ORF">ICL16_09765</name>
</gene>
<organism evidence="2 3">
    <name type="scientific">Iningainema tapete BLCC-T55</name>
    <dbReference type="NCBI Taxonomy" id="2748662"/>
    <lineage>
        <taxon>Bacteria</taxon>
        <taxon>Bacillati</taxon>
        <taxon>Cyanobacteriota</taxon>
        <taxon>Cyanophyceae</taxon>
        <taxon>Nostocales</taxon>
        <taxon>Scytonemataceae</taxon>
        <taxon>Iningainema tapete</taxon>
    </lineage>
</organism>
<feature type="domain" description="HNH nuclease" evidence="1">
    <location>
        <begin position="7"/>
        <end position="62"/>
    </location>
</feature>
<dbReference type="AlphaFoldDB" id="A0A8J7BWS2"/>
<dbReference type="InterPro" id="IPR052892">
    <property type="entry name" value="NA-targeting_endonuclease"/>
</dbReference>
<dbReference type="GO" id="GO:0003676">
    <property type="term" value="F:nucleic acid binding"/>
    <property type="evidence" value="ECO:0007669"/>
    <property type="project" value="InterPro"/>
</dbReference>
<keyword evidence="3" id="KW-1185">Reference proteome</keyword>
<dbReference type="CDD" id="cd00085">
    <property type="entry name" value="HNHc"/>
    <property type="match status" value="1"/>
</dbReference>
<dbReference type="Pfam" id="PF01844">
    <property type="entry name" value="HNH"/>
    <property type="match status" value="1"/>
</dbReference>
<accession>A0A8J7BWS2</accession>
<proteinExistence type="predicted"/>